<gene>
    <name evidence="1" type="ORF">HINF_LOCUS22385</name>
    <name evidence="2" type="ORF">HINF_LOCUS73187</name>
</gene>
<accession>A0AA86PA20</accession>
<dbReference type="Proteomes" id="UP001642409">
    <property type="component" value="Unassembled WGS sequence"/>
</dbReference>
<reference evidence="1" key="1">
    <citation type="submission" date="2023-06" db="EMBL/GenBank/DDBJ databases">
        <authorList>
            <person name="Kurt Z."/>
        </authorList>
    </citation>
    <scope>NUCLEOTIDE SEQUENCE</scope>
</reference>
<evidence type="ECO:0000313" key="2">
    <source>
        <dbReference type="EMBL" id="CAL6105281.1"/>
    </source>
</evidence>
<comment type="caution">
    <text evidence="1">The sequence shown here is derived from an EMBL/GenBank/DDBJ whole genome shotgun (WGS) entry which is preliminary data.</text>
</comment>
<reference evidence="2 3" key="2">
    <citation type="submission" date="2024-07" db="EMBL/GenBank/DDBJ databases">
        <authorList>
            <person name="Akdeniz Z."/>
        </authorList>
    </citation>
    <scope>NUCLEOTIDE SEQUENCE [LARGE SCALE GENOMIC DNA]</scope>
</reference>
<sequence length="449" mass="51393">MSDQQIQISSSLNNSKSSNSVISNVVIYDPMYDAVSKKLFDDTYRYRVGDTWYNSGQNFINFVNSIFYPTAKDNDFQIRKIKPISAKSISDQCIIKSKSQLDTSTDCACECTCYALDSSNESTYIFNLEMQRSQTTGQLQNFNDRMLHYTSSLFDIKYKYDPFVPVRGLVIIDDIVNPNTQIISNNFISQYVQNHQIVNAEIASDKVISIYIQLPAFVSKGKFIANRNIEYSILDKIYCLSNEAINWLKLFCAHRYGLPSSPRKYKISLDANSKAYIGAKLIEQMDDALEIAIAQEEKSKGIQQDFITQMKLEGKLQGRLEGKLQGRLQGILEGRLEGILEGRLEGILEGILEGRLESKLKSEAKFKKMTAKQSVRNCFDTYARFGCFDQMSLNTGLRYEYIQLALSKYRCPYIEQKQSDDKKVLFLDIVKDQKYQGSMLSIYSQLTEE</sequence>
<organism evidence="1">
    <name type="scientific">Hexamita inflata</name>
    <dbReference type="NCBI Taxonomy" id="28002"/>
    <lineage>
        <taxon>Eukaryota</taxon>
        <taxon>Metamonada</taxon>
        <taxon>Diplomonadida</taxon>
        <taxon>Hexamitidae</taxon>
        <taxon>Hexamitinae</taxon>
        <taxon>Hexamita</taxon>
    </lineage>
</organism>
<name>A0AA86PA20_9EUKA</name>
<dbReference type="EMBL" id="CATOUU010000588">
    <property type="protein sequence ID" value="CAI9934740.1"/>
    <property type="molecule type" value="Genomic_DNA"/>
</dbReference>
<dbReference type="EMBL" id="CAXDID020000594">
    <property type="protein sequence ID" value="CAL6105281.1"/>
    <property type="molecule type" value="Genomic_DNA"/>
</dbReference>
<proteinExistence type="predicted"/>
<protein>
    <submittedName>
        <fullName evidence="1">Uncharacterized protein</fullName>
    </submittedName>
</protein>
<dbReference type="AlphaFoldDB" id="A0AA86PA20"/>
<keyword evidence="3" id="KW-1185">Reference proteome</keyword>
<evidence type="ECO:0000313" key="3">
    <source>
        <dbReference type="Proteomes" id="UP001642409"/>
    </source>
</evidence>
<evidence type="ECO:0000313" key="1">
    <source>
        <dbReference type="EMBL" id="CAI9934740.1"/>
    </source>
</evidence>